<feature type="transmembrane region" description="Helical" evidence="1">
    <location>
        <begin position="12"/>
        <end position="38"/>
    </location>
</feature>
<dbReference type="AlphaFoldDB" id="A0A1E3LZU8"/>
<feature type="transmembrane region" description="Helical" evidence="1">
    <location>
        <begin position="67"/>
        <end position="88"/>
    </location>
</feature>
<evidence type="ECO:0000313" key="3">
    <source>
        <dbReference type="Proteomes" id="UP000094487"/>
    </source>
</evidence>
<proteinExistence type="predicted"/>
<reference evidence="2 3" key="1">
    <citation type="submission" date="2016-08" db="EMBL/GenBank/DDBJ databases">
        <title>Draft genome of the agarase producing Sphingomonas sp. MCT13.</title>
        <authorList>
            <person name="D'Andrea M.M."/>
            <person name="Rossolini G.M."/>
            <person name="Thaller M.C."/>
        </authorList>
    </citation>
    <scope>NUCLEOTIDE SEQUENCE [LARGE SCALE GENOMIC DNA]</scope>
    <source>
        <strain evidence="2 3">MCT13</strain>
    </source>
</reference>
<sequence length="89" mass="9312">MEQAMTVKRKVLRGVIALYALAAVVAWAMALCGAMGWFGADGLAGIWAILLAMPWSWAMSWVSGPPVVGLTIVAAGMAVNVAVLVRVAR</sequence>
<organism evidence="2 3">
    <name type="scientific">Sphingomonas turrisvirgatae</name>
    <dbReference type="NCBI Taxonomy" id="1888892"/>
    <lineage>
        <taxon>Bacteria</taxon>
        <taxon>Pseudomonadati</taxon>
        <taxon>Pseudomonadota</taxon>
        <taxon>Alphaproteobacteria</taxon>
        <taxon>Sphingomonadales</taxon>
        <taxon>Sphingomonadaceae</taxon>
        <taxon>Sphingomonas</taxon>
    </lineage>
</organism>
<comment type="caution">
    <text evidence="2">The sequence shown here is derived from an EMBL/GenBank/DDBJ whole genome shotgun (WGS) entry which is preliminary data.</text>
</comment>
<accession>A0A1E3LZU8</accession>
<name>A0A1E3LZU8_9SPHN</name>
<dbReference type="EMBL" id="MDDS01000016">
    <property type="protein sequence ID" value="ODP38310.1"/>
    <property type="molecule type" value="Genomic_DNA"/>
</dbReference>
<keyword evidence="3" id="KW-1185">Reference proteome</keyword>
<evidence type="ECO:0000313" key="2">
    <source>
        <dbReference type="EMBL" id="ODP38310.1"/>
    </source>
</evidence>
<keyword evidence="1" id="KW-0812">Transmembrane</keyword>
<dbReference type="Proteomes" id="UP000094487">
    <property type="component" value="Unassembled WGS sequence"/>
</dbReference>
<protein>
    <submittedName>
        <fullName evidence="2">Uncharacterized protein</fullName>
    </submittedName>
</protein>
<evidence type="ECO:0000256" key="1">
    <source>
        <dbReference type="SAM" id="Phobius"/>
    </source>
</evidence>
<gene>
    <name evidence="2" type="ORF">BFL28_14390</name>
</gene>
<keyword evidence="1" id="KW-1133">Transmembrane helix</keyword>
<keyword evidence="1" id="KW-0472">Membrane</keyword>